<dbReference type="PANTHER" id="PTHR23150">
    <property type="entry name" value="SULFATASE MODIFYING FACTOR 1, 2"/>
    <property type="match status" value="1"/>
</dbReference>
<feature type="domain" description="Sulfatase-modifying factor enzyme-like" evidence="1">
    <location>
        <begin position="10"/>
        <end position="306"/>
    </location>
</feature>
<dbReference type="Pfam" id="PF03781">
    <property type="entry name" value="FGE-sulfatase"/>
    <property type="match status" value="1"/>
</dbReference>
<dbReference type="OrthoDB" id="9768004at2"/>
<evidence type="ECO:0000313" key="3">
    <source>
        <dbReference type="Proteomes" id="UP000193017"/>
    </source>
</evidence>
<dbReference type="RefSeq" id="WP_085376934.1">
    <property type="nucleotide sequence ID" value="NZ_CP020612.1"/>
</dbReference>
<proteinExistence type="predicted"/>
<protein>
    <recommendedName>
        <fullName evidence="1">Sulfatase-modifying factor enzyme-like domain-containing protein</fullName>
    </recommendedName>
</protein>
<sequence>MGHAAPDLRGPQMVRVPGGEFLMGSDRHYPEEAPAHRVRVGAFLMDKTAVKNRQFAAFVADTGHVTVAERPLDPALYPCVPADRLQPGSAVFRMTRGPVDLRDVRQWWVWTAGACWRHPEGPGSSIKARKDHPVVHVAYEDAAAFAAWAGKALPTEAEWEFAARGGLEAAEFAWGDELAPRGRHRANTWQGAFPWQDLAEDGHAGTCPVQSYPPNGYGLYEVCGNVWEWTTDWYADRHTPANADRPTCCTLDNPRGPAAQGDAVPRRVIKGGSFLCAPSYCRRYRPAARHPQAVDTGTSHIGFRCIIRG</sequence>
<dbReference type="Proteomes" id="UP000193017">
    <property type="component" value="Chromosome"/>
</dbReference>
<accession>A0A1W6CVE0</accession>
<dbReference type="InterPro" id="IPR016187">
    <property type="entry name" value="CTDL_fold"/>
</dbReference>
<keyword evidence="3" id="KW-1185">Reference proteome</keyword>
<dbReference type="KEGG" id="pcon:B0A89_03460"/>
<dbReference type="EMBL" id="CP020612">
    <property type="protein sequence ID" value="ARJ68827.1"/>
    <property type="molecule type" value="Genomic_DNA"/>
</dbReference>
<dbReference type="Gene3D" id="3.90.1580.10">
    <property type="entry name" value="paralog of FGE (formylglycine-generating enzyme)"/>
    <property type="match status" value="1"/>
</dbReference>
<dbReference type="InterPro" id="IPR042095">
    <property type="entry name" value="SUMF_sf"/>
</dbReference>
<name>A0A1W6CVE0_9RHOB</name>
<dbReference type="InterPro" id="IPR051043">
    <property type="entry name" value="Sulfatase_Mod_Factor_Kinase"/>
</dbReference>
<organism evidence="2 3">
    <name type="scientific">Paracoccus contaminans</name>
    <dbReference type="NCBI Taxonomy" id="1945662"/>
    <lineage>
        <taxon>Bacteria</taxon>
        <taxon>Pseudomonadati</taxon>
        <taxon>Pseudomonadota</taxon>
        <taxon>Alphaproteobacteria</taxon>
        <taxon>Rhodobacterales</taxon>
        <taxon>Paracoccaceae</taxon>
        <taxon>Paracoccus</taxon>
    </lineage>
</organism>
<gene>
    <name evidence="2" type="ORF">B0A89_03460</name>
</gene>
<dbReference type="STRING" id="1945662.B0A89_03460"/>
<dbReference type="PANTHER" id="PTHR23150:SF19">
    <property type="entry name" value="FORMYLGLYCINE-GENERATING ENZYME"/>
    <property type="match status" value="1"/>
</dbReference>
<reference evidence="2 3" key="1">
    <citation type="submission" date="2017-03" db="EMBL/GenBank/DDBJ databases">
        <title>Genome sequence of Paracoccus contaminans isolated from a water microcosm.</title>
        <authorList>
            <person name="Aurass P."/>
            <person name="Karste S."/>
            <person name="Trost E."/>
            <person name="Glaeser S.P."/>
            <person name="Kaempfer P."/>
            <person name="Flieger A."/>
        </authorList>
    </citation>
    <scope>NUCLEOTIDE SEQUENCE [LARGE SCALE GENOMIC DNA]</scope>
    <source>
        <strain evidence="3">RKI 16-01929T\LMG 29738T\CCM 8701T\CIP 111112T</strain>
    </source>
</reference>
<dbReference type="SUPFAM" id="SSF56436">
    <property type="entry name" value="C-type lectin-like"/>
    <property type="match status" value="1"/>
</dbReference>
<dbReference type="AlphaFoldDB" id="A0A1W6CVE0"/>
<evidence type="ECO:0000313" key="2">
    <source>
        <dbReference type="EMBL" id="ARJ68827.1"/>
    </source>
</evidence>
<dbReference type="InterPro" id="IPR005532">
    <property type="entry name" value="SUMF_dom"/>
</dbReference>
<dbReference type="GO" id="GO:0120147">
    <property type="term" value="F:formylglycine-generating oxidase activity"/>
    <property type="evidence" value="ECO:0007669"/>
    <property type="project" value="TreeGrafter"/>
</dbReference>
<evidence type="ECO:0000259" key="1">
    <source>
        <dbReference type="Pfam" id="PF03781"/>
    </source>
</evidence>